<gene>
    <name evidence="3" type="ORF">BSTOLATCC_MIC31885</name>
</gene>
<accession>A0AAU9JFA8</accession>
<dbReference type="AlphaFoldDB" id="A0AAU9JFA8"/>
<dbReference type="Proteomes" id="UP001162131">
    <property type="component" value="Unassembled WGS sequence"/>
</dbReference>
<proteinExistence type="predicted"/>
<evidence type="ECO:0000313" key="4">
    <source>
        <dbReference type="Proteomes" id="UP001162131"/>
    </source>
</evidence>
<feature type="compositionally biased region" description="Basic and acidic residues" evidence="1">
    <location>
        <begin position="358"/>
        <end position="367"/>
    </location>
</feature>
<evidence type="ECO:0000259" key="2">
    <source>
        <dbReference type="PROSITE" id="PS50918"/>
    </source>
</evidence>
<reference evidence="3" key="1">
    <citation type="submission" date="2021-09" db="EMBL/GenBank/DDBJ databases">
        <authorList>
            <consortium name="AG Swart"/>
            <person name="Singh M."/>
            <person name="Singh A."/>
            <person name="Seah K."/>
            <person name="Emmerich C."/>
        </authorList>
    </citation>
    <scope>NUCLEOTIDE SEQUENCE</scope>
    <source>
        <strain evidence="3">ATCC30299</strain>
    </source>
</reference>
<evidence type="ECO:0000256" key="1">
    <source>
        <dbReference type="SAM" id="MobiDB-lite"/>
    </source>
</evidence>
<dbReference type="SUPFAM" id="SSF117839">
    <property type="entry name" value="WWE domain"/>
    <property type="match status" value="1"/>
</dbReference>
<feature type="domain" description="WWE" evidence="2">
    <location>
        <begin position="278"/>
        <end position="354"/>
    </location>
</feature>
<dbReference type="InterPro" id="IPR004170">
    <property type="entry name" value="WWE_dom"/>
</dbReference>
<dbReference type="Pfam" id="PF02825">
    <property type="entry name" value="WWE"/>
    <property type="match status" value="1"/>
</dbReference>
<dbReference type="Gene3D" id="3.30.720.50">
    <property type="match status" value="1"/>
</dbReference>
<keyword evidence="4" id="KW-1185">Reference proteome</keyword>
<organism evidence="3 4">
    <name type="scientific">Blepharisma stoltei</name>
    <dbReference type="NCBI Taxonomy" id="1481888"/>
    <lineage>
        <taxon>Eukaryota</taxon>
        <taxon>Sar</taxon>
        <taxon>Alveolata</taxon>
        <taxon>Ciliophora</taxon>
        <taxon>Postciliodesmatophora</taxon>
        <taxon>Heterotrichea</taxon>
        <taxon>Heterotrichida</taxon>
        <taxon>Blepharismidae</taxon>
        <taxon>Blepharisma</taxon>
    </lineage>
</organism>
<evidence type="ECO:0000313" key="3">
    <source>
        <dbReference type="EMBL" id="CAG9322769.1"/>
    </source>
</evidence>
<feature type="region of interest" description="Disordered" evidence="1">
    <location>
        <begin position="358"/>
        <end position="390"/>
    </location>
</feature>
<protein>
    <recommendedName>
        <fullName evidence="2">WWE domain-containing protein</fullName>
    </recommendedName>
</protein>
<sequence>MRCYFCNTETEDFCICESESSVVCEKHAFRHVNENPSAWHFFEKIYYYPTYPEKVKLFNNIKIKISTLETIKANKIKENDQVIKDILKKLKNEVEIIDGDISNLNYFLKQLTVPCISNIEHAKIVSLFNSSYENIIKFLEDNGWLRLQNFISKISPTYKNSETQAINSDQRPLCDLSYPFTVGPAPKIQAQINNDFPVYRGAQMPLPKLNAVWSKLTEEGTFVPYNQADNEIIENAYHKKDPFASIGGDGNQCFVKLTSPILEIQEVRSLITKVLRNNSPEIFDSKAILESWYYKSDKGWRVMTPDASRMAEYAHRKQYKEALVQGENKKSYRLDLINMKQINPKTNYKRDIRRGNIPSKAEEETKSDNGLNALPIALASQKSPLPTKRG</sequence>
<dbReference type="EMBL" id="CAJZBQ010000032">
    <property type="protein sequence ID" value="CAG9322769.1"/>
    <property type="molecule type" value="Genomic_DNA"/>
</dbReference>
<name>A0AAU9JFA8_9CILI</name>
<dbReference type="PROSITE" id="PS50918">
    <property type="entry name" value="WWE"/>
    <property type="match status" value="1"/>
</dbReference>
<comment type="caution">
    <text evidence="3">The sequence shown here is derived from an EMBL/GenBank/DDBJ whole genome shotgun (WGS) entry which is preliminary data.</text>
</comment>
<dbReference type="InterPro" id="IPR037197">
    <property type="entry name" value="WWE_dom_sf"/>
</dbReference>